<dbReference type="InterPro" id="IPR001940">
    <property type="entry name" value="Peptidase_S1C"/>
</dbReference>
<dbReference type="EMBL" id="DVJK01000087">
    <property type="protein sequence ID" value="HIS66551.1"/>
    <property type="molecule type" value="Genomic_DNA"/>
</dbReference>
<dbReference type="GO" id="GO:0006508">
    <property type="term" value="P:proteolysis"/>
    <property type="evidence" value="ECO:0007669"/>
    <property type="project" value="UniProtKB-KW"/>
</dbReference>
<dbReference type="CDD" id="cd00060">
    <property type="entry name" value="FHA"/>
    <property type="match status" value="1"/>
</dbReference>
<dbReference type="GO" id="GO:0004252">
    <property type="term" value="F:serine-type endopeptidase activity"/>
    <property type="evidence" value="ECO:0007669"/>
    <property type="project" value="InterPro"/>
</dbReference>
<evidence type="ECO:0000256" key="2">
    <source>
        <dbReference type="ARBA" id="ARBA00022801"/>
    </source>
</evidence>
<reference evidence="7" key="1">
    <citation type="submission" date="2020-10" db="EMBL/GenBank/DDBJ databases">
        <authorList>
            <person name="Gilroy R."/>
        </authorList>
    </citation>
    <scope>NUCLEOTIDE SEQUENCE</scope>
    <source>
        <strain evidence="7">ChiHjej10B9-9673</strain>
    </source>
</reference>
<evidence type="ECO:0000256" key="5">
    <source>
        <dbReference type="SAM" id="SignalP"/>
    </source>
</evidence>
<dbReference type="InterPro" id="IPR008984">
    <property type="entry name" value="SMAD_FHA_dom_sf"/>
</dbReference>
<gene>
    <name evidence="7" type="ORF">IAC18_03195</name>
</gene>
<keyword evidence="4" id="KW-0472">Membrane</keyword>
<dbReference type="SMART" id="SM00240">
    <property type="entry name" value="FHA"/>
    <property type="match status" value="1"/>
</dbReference>
<name>A0A9D1FDI1_9FIRM</name>
<feature type="compositionally biased region" description="Pro residues" evidence="3">
    <location>
        <begin position="342"/>
        <end position="352"/>
    </location>
</feature>
<dbReference type="Gene3D" id="2.40.10.120">
    <property type="match status" value="1"/>
</dbReference>
<keyword evidence="2" id="KW-0378">Hydrolase</keyword>
<accession>A0A9D1FDI1</accession>
<dbReference type="Gene3D" id="2.60.200.20">
    <property type="match status" value="1"/>
</dbReference>
<evidence type="ECO:0000259" key="6">
    <source>
        <dbReference type="PROSITE" id="PS50006"/>
    </source>
</evidence>
<dbReference type="Pfam" id="PF00498">
    <property type="entry name" value="FHA"/>
    <property type="match status" value="1"/>
</dbReference>
<keyword evidence="1" id="KW-0645">Protease</keyword>
<dbReference type="SUPFAM" id="SSF49879">
    <property type="entry name" value="SMAD/FHA domain"/>
    <property type="match status" value="1"/>
</dbReference>
<protein>
    <submittedName>
        <fullName evidence="7">Trypsin-like peptidase domain-containing protein</fullName>
    </submittedName>
</protein>
<feature type="domain" description="FHA" evidence="6">
    <location>
        <begin position="412"/>
        <end position="464"/>
    </location>
</feature>
<comment type="caution">
    <text evidence="7">The sequence shown here is derived from an EMBL/GenBank/DDBJ whole genome shotgun (WGS) entry which is preliminary data.</text>
</comment>
<dbReference type="PANTHER" id="PTHR43343">
    <property type="entry name" value="PEPTIDASE S12"/>
    <property type="match status" value="1"/>
</dbReference>
<evidence type="ECO:0000256" key="4">
    <source>
        <dbReference type="SAM" id="Phobius"/>
    </source>
</evidence>
<organism evidence="7 8">
    <name type="scientific">Candidatus Scatomorpha merdipullorum</name>
    <dbReference type="NCBI Taxonomy" id="2840927"/>
    <lineage>
        <taxon>Bacteria</taxon>
        <taxon>Bacillati</taxon>
        <taxon>Bacillota</taxon>
        <taxon>Clostridia</taxon>
        <taxon>Eubacteriales</taxon>
        <taxon>Candidatus Scatomorpha</taxon>
    </lineage>
</organism>
<sequence>MKKRLLCALICLLALSLPLSACGTAEDDEPVAARARNGVVRVLSVLPNLNTGELEVSTGTAFGVGRAGEPTDVFVTNTHVVQNSYVDSSGRVVDAPAESVYIIEGDISWSSSLDPDLSLLIPCTVLYASSGDGPDYAVIRAEEAPEGRVALPLLSASDEAVVGEDVYALGYPGSSDLTEGGAYTQTLLADAEDVTVTRGVISRLTDSAAFNARLIQHDAQINHGNSGGPLINPDGAVVGINTYLLGGDVSTGDESAYYSVSIAYARDKLDELGLHYDVYVPSGGGGPVWIIALAAAVVLALALTLFLALRSRRRTAGAHAAHAAGPARQGPSAFGGGAEPPAYRPPDAPAYQPPETADYSGDWGARGPARPAYGYAPAREVPPQGVPAQKAFILRGVSGVFAGRSFAVNGRLSIGRGAEGNDVAYPADTRGISRRHCMLLVNSGRLYVRDLGSSYGTFLSGGRRLEPMKFAPLAPGSTISLGSINESFIIEESGGV</sequence>
<dbReference type="InterPro" id="IPR009003">
    <property type="entry name" value="Peptidase_S1_PA"/>
</dbReference>
<evidence type="ECO:0000313" key="8">
    <source>
        <dbReference type="Proteomes" id="UP000824001"/>
    </source>
</evidence>
<dbReference type="Pfam" id="PF13365">
    <property type="entry name" value="Trypsin_2"/>
    <property type="match status" value="1"/>
</dbReference>
<evidence type="ECO:0000256" key="1">
    <source>
        <dbReference type="ARBA" id="ARBA00022670"/>
    </source>
</evidence>
<dbReference type="InterPro" id="IPR051201">
    <property type="entry name" value="Chloro_Bact_Ser_Proteases"/>
</dbReference>
<evidence type="ECO:0000256" key="3">
    <source>
        <dbReference type="SAM" id="MobiDB-lite"/>
    </source>
</evidence>
<keyword evidence="5" id="KW-0732">Signal</keyword>
<keyword evidence="4" id="KW-1133">Transmembrane helix</keyword>
<feature type="region of interest" description="Disordered" evidence="3">
    <location>
        <begin position="320"/>
        <end position="363"/>
    </location>
</feature>
<keyword evidence="4" id="KW-0812">Transmembrane</keyword>
<feature type="transmembrane region" description="Helical" evidence="4">
    <location>
        <begin position="288"/>
        <end position="309"/>
    </location>
</feature>
<feature type="chain" id="PRO_5039731964" evidence="5">
    <location>
        <begin position="22"/>
        <end position="496"/>
    </location>
</feature>
<dbReference type="Proteomes" id="UP000824001">
    <property type="component" value="Unassembled WGS sequence"/>
</dbReference>
<proteinExistence type="predicted"/>
<dbReference type="InterPro" id="IPR000253">
    <property type="entry name" value="FHA_dom"/>
</dbReference>
<dbReference type="PROSITE" id="PS50006">
    <property type="entry name" value="FHA_DOMAIN"/>
    <property type="match status" value="1"/>
</dbReference>
<evidence type="ECO:0000313" key="7">
    <source>
        <dbReference type="EMBL" id="HIS66551.1"/>
    </source>
</evidence>
<reference evidence="7" key="2">
    <citation type="journal article" date="2021" name="PeerJ">
        <title>Extensive microbial diversity within the chicken gut microbiome revealed by metagenomics and culture.</title>
        <authorList>
            <person name="Gilroy R."/>
            <person name="Ravi A."/>
            <person name="Getino M."/>
            <person name="Pursley I."/>
            <person name="Horton D.L."/>
            <person name="Alikhan N.F."/>
            <person name="Baker D."/>
            <person name="Gharbi K."/>
            <person name="Hall N."/>
            <person name="Watson M."/>
            <person name="Adriaenssens E.M."/>
            <person name="Foster-Nyarko E."/>
            <person name="Jarju S."/>
            <person name="Secka A."/>
            <person name="Antonio M."/>
            <person name="Oren A."/>
            <person name="Chaudhuri R.R."/>
            <person name="La Ragione R."/>
            <person name="Hildebrand F."/>
            <person name="Pallen M.J."/>
        </authorList>
    </citation>
    <scope>NUCLEOTIDE SEQUENCE</scope>
    <source>
        <strain evidence="7">ChiHjej10B9-9673</strain>
    </source>
</reference>
<dbReference type="SUPFAM" id="SSF50494">
    <property type="entry name" value="Trypsin-like serine proteases"/>
    <property type="match status" value="1"/>
</dbReference>
<dbReference type="PANTHER" id="PTHR43343:SF3">
    <property type="entry name" value="PROTEASE DO-LIKE 8, CHLOROPLASTIC"/>
    <property type="match status" value="1"/>
</dbReference>
<feature type="signal peptide" evidence="5">
    <location>
        <begin position="1"/>
        <end position="21"/>
    </location>
</feature>
<dbReference type="AlphaFoldDB" id="A0A9D1FDI1"/>
<dbReference type="PRINTS" id="PR00834">
    <property type="entry name" value="PROTEASES2C"/>
</dbReference>